<organism evidence="2 3">
    <name type="scientific">Gemmata palustris</name>
    <dbReference type="NCBI Taxonomy" id="2822762"/>
    <lineage>
        <taxon>Bacteria</taxon>
        <taxon>Pseudomonadati</taxon>
        <taxon>Planctomycetota</taxon>
        <taxon>Planctomycetia</taxon>
        <taxon>Gemmatales</taxon>
        <taxon>Gemmataceae</taxon>
        <taxon>Gemmata</taxon>
    </lineage>
</organism>
<dbReference type="Proteomes" id="UP000676565">
    <property type="component" value="Unassembled WGS sequence"/>
</dbReference>
<sequence length="89" mass="9653">MTAVDVRLFGNEIYTVTLDGWTGPDPDAVEYLNLAYPRNDTLASNVVTWAAHLAASQMKGEVIAVRDIPDSNDPGEESLPDALAPKPKR</sequence>
<protein>
    <submittedName>
        <fullName evidence="2">Uncharacterized protein</fullName>
    </submittedName>
</protein>
<gene>
    <name evidence="2" type="ORF">J8F10_13520</name>
</gene>
<feature type="region of interest" description="Disordered" evidence="1">
    <location>
        <begin position="67"/>
        <end position="89"/>
    </location>
</feature>
<evidence type="ECO:0000256" key="1">
    <source>
        <dbReference type="SAM" id="MobiDB-lite"/>
    </source>
</evidence>
<reference evidence="2 3" key="1">
    <citation type="submission" date="2021-04" db="EMBL/GenBank/DDBJ databases">
        <authorList>
            <person name="Ivanova A."/>
        </authorList>
    </citation>
    <scope>NUCLEOTIDE SEQUENCE [LARGE SCALE GENOMIC DNA]</scope>
    <source>
        <strain evidence="2 3">G18</strain>
    </source>
</reference>
<accession>A0ABS5BRE6</accession>
<dbReference type="RefSeq" id="WP_210654323.1">
    <property type="nucleotide sequence ID" value="NZ_JAGKQQ010000001.1"/>
</dbReference>
<dbReference type="EMBL" id="JAGKQQ010000001">
    <property type="protein sequence ID" value="MBP3956304.1"/>
    <property type="molecule type" value="Genomic_DNA"/>
</dbReference>
<proteinExistence type="predicted"/>
<name>A0ABS5BRE6_9BACT</name>
<evidence type="ECO:0000313" key="2">
    <source>
        <dbReference type="EMBL" id="MBP3956304.1"/>
    </source>
</evidence>
<keyword evidence="3" id="KW-1185">Reference proteome</keyword>
<comment type="caution">
    <text evidence="2">The sequence shown here is derived from an EMBL/GenBank/DDBJ whole genome shotgun (WGS) entry which is preliminary data.</text>
</comment>
<evidence type="ECO:0000313" key="3">
    <source>
        <dbReference type="Proteomes" id="UP000676565"/>
    </source>
</evidence>